<keyword evidence="5 7" id="KW-0472">Membrane</keyword>
<feature type="transmembrane region" description="Helical" evidence="7">
    <location>
        <begin position="474"/>
        <end position="494"/>
    </location>
</feature>
<feature type="transmembrane region" description="Helical" evidence="7">
    <location>
        <begin position="78"/>
        <end position="101"/>
    </location>
</feature>
<dbReference type="InterPro" id="IPR002293">
    <property type="entry name" value="AA/rel_permease1"/>
</dbReference>
<dbReference type="Gene3D" id="1.20.1740.10">
    <property type="entry name" value="Amino acid/polyamine transporter I"/>
    <property type="match status" value="1"/>
</dbReference>
<feature type="transmembrane region" description="Helical" evidence="7">
    <location>
        <begin position="405"/>
        <end position="424"/>
    </location>
</feature>
<sequence length="560" mass="60031">MRDDVESHAAVDSGQLRLEALAYKQQLRRTMSFTSSFCASLTLMSGIMGVTASVGYTYRDGGPMAAVWGWMAVSLTNILMAVALAELVSAYPVAGGSYVWCLELTDNKPDWMFLAWVTGWLNIVGQFAMTAVNSYFTAKLITIVWLLAGGRHSTNFDVFLIYSICLLIAGVASCLSTDGLRMFSVFSGAFFAAAGALIIAILPMLAPTLQPANSVFFGSAVNSASEGVPISTYMLLMALPKANFAYVTPQTPTLLAEETRRADVIAPYAIIWSVFTSAVLGMGFLLVVLFCIQDPSTVLSGRANGYLVAQVLYDVFQGRFGKPVGGLICLGLLLIIAVNAIVMSMAANARALWAFSRDGGLPLHRVWAAVNGRTGTPVNAVWAMTAAAFLLGLPILAFPDNLACNAVGIACVGLDISYGIPMFLRIWQPRKFEPGPLNLGRFQPYLNVLALTFMAVIAGAFLMPLHIPINGDTLNWTFLGVGLTAALAYILWHWPKPGAAADYRGSARLRDRRLLRTCTCGGVPSAAAAELAPRPMTLRPPMTRSQPPVLPVARSSSGRT</sequence>
<gene>
    <name evidence="8" type="ORF">WJX75_006719</name>
</gene>
<evidence type="ECO:0000256" key="3">
    <source>
        <dbReference type="ARBA" id="ARBA00022692"/>
    </source>
</evidence>
<dbReference type="EMBL" id="JALJOT010000007">
    <property type="protein sequence ID" value="KAK9909069.1"/>
    <property type="molecule type" value="Genomic_DNA"/>
</dbReference>
<comment type="subcellular location">
    <subcellularLocation>
        <location evidence="1">Membrane</location>
        <topology evidence="1">Multi-pass membrane protein</topology>
    </subcellularLocation>
</comment>
<evidence type="ECO:0000256" key="6">
    <source>
        <dbReference type="SAM" id="MobiDB-lite"/>
    </source>
</evidence>
<dbReference type="PANTHER" id="PTHR45649:SF30">
    <property type="entry name" value="AMINO-ACID PERMEASE BAT1"/>
    <property type="match status" value="1"/>
</dbReference>
<feature type="transmembrane region" description="Helical" evidence="7">
    <location>
        <begin position="33"/>
        <end position="58"/>
    </location>
</feature>
<evidence type="ECO:0000313" key="9">
    <source>
        <dbReference type="Proteomes" id="UP001491310"/>
    </source>
</evidence>
<protein>
    <recommendedName>
        <fullName evidence="10">Amino acid transporter</fullName>
    </recommendedName>
</protein>
<evidence type="ECO:0000313" key="8">
    <source>
        <dbReference type="EMBL" id="KAK9909069.1"/>
    </source>
</evidence>
<accession>A0ABR2YPV5</accession>
<dbReference type="PIRSF" id="PIRSF006060">
    <property type="entry name" value="AA_transporter"/>
    <property type="match status" value="1"/>
</dbReference>
<feature type="transmembrane region" description="Helical" evidence="7">
    <location>
        <begin position="182"/>
        <end position="206"/>
    </location>
</feature>
<evidence type="ECO:0000256" key="1">
    <source>
        <dbReference type="ARBA" id="ARBA00004141"/>
    </source>
</evidence>
<name>A0ABR2YPV5_9CHLO</name>
<feature type="transmembrane region" description="Helical" evidence="7">
    <location>
        <begin position="444"/>
        <end position="462"/>
    </location>
</feature>
<dbReference type="InterPro" id="IPR004840">
    <property type="entry name" value="Amino_acid_permease_CS"/>
</dbReference>
<dbReference type="Proteomes" id="UP001491310">
    <property type="component" value="Unassembled WGS sequence"/>
</dbReference>
<feature type="transmembrane region" description="Helical" evidence="7">
    <location>
        <begin position="380"/>
        <end position="398"/>
    </location>
</feature>
<keyword evidence="3 7" id="KW-0812">Transmembrane</keyword>
<proteinExistence type="predicted"/>
<dbReference type="PROSITE" id="PS00218">
    <property type="entry name" value="AMINO_ACID_PERMEASE_1"/>
    <property type="match status" value="1"/>
</dbReference>
<feature type="region of interest" description="Disordered" evidence="6">
    <location>
        <begin position="537"/>
        <end position="560"/>
    </location>
</feature>
<evidence type="ECO:0000256" key="5">
    <source>
        <dbReference type="ARBA" id="ARBA00023136"/>
    </source>
</evidence>
<evidence type="ECO:0000256" key="4">
    <source>
        <dbReference type="ARBA" id="ARBA00022989"/>
    </source>
</evidence>
<keyword evidence="9" id="KW-1185">Reference proteome</keyword>
<comment type="caution">
    <text evidence="8">The sequence shown here is derived from an EMBL/GenBank/DDBJ whole genome shotgun (WGS) entry which is preliminary data.</text>
</comment>
<keyword evidence="4 7" id="KW-1133">Transmembrane helix</keyword>
<dbReference type="Pfam" id="PF13520">
    <property type="entry name" value="AA_permease_2"/>
    <property type="match status" value="1"/>
</dbReference>
<reference evidence="8 9" key="1">
    <citation type="journal article" date="2024" name="Nat. Commun.">
        <title>Phylogenomics reveals the evolutionary origins of lichenization in chlorophyte algae.</title>
        <authorList>
            <person name="Puginier C."/>
            <person name="Libourel C."/>
            <person name="Otte J."/>
            <person name="Skaloud P."/>
            <person name="Haon M."/>
            <person name="Grisel S."/>
            <person name="Petersen M."/>
            <person name="Berrin J.G."/>
            <person name="Delaux P.M."/>
            <person name="Dal Grande F."/>
            <person name="Keller J."/>
        </authorList>
    </citation>
    <scope>NUCLEOTIDE SEQUENCE [LARGE SCALE GENOMIC DNA]</scope>
    <source>
        <strain evidence="8 9">SAG 216-7</strain>
    </source>
</reference>
<evidence type="ECO:0000256" key="7">
    <source>
        <dbReference type="SAM" id="Phobius"/>
    </source>
</evidence>
<organism evidence="8 9">
    <name type="scientific">Coccomyxa subellipsoidea</name>
    <dbReference type="NCBI Taxonomy" id="248742"/>
    <lineage>
        <taxon>Eukaryota</taxon>
        <taxon>Viridiplantae</taxon>
        <taxon>Chlorophyta</taxon>
        <taxon>core chlorophytes</taxon>
        <taxon>Trebouxiophyceae</taxon>
        <taxon>Trebouxiophyceae incertae sedis</taxon>
        <taxon>Coccomyxaceae</taxon>
        <taxon>Coccomyxa</taxon>
    </lineage>
</organism>
<feature type="transmembrane region" description="Helical" evidence="7">
    <location>
        <begin position="324"/>
        <end position="347"/>
    </location>
</feature>
<feature type="transmembrane region" description="Helical" evidence="7">
    <location>
        <begin position="156"/>
        <end position="175"/>
    </location>
</feature>
<feature type="transmembrane region" description="Helical" evidence="7">
    <location>
        <begin position="269"/>
        <end position="292"/>
    </location>
</feature>
<evidence type="ECO:0000256" key="2">
    <source>
        <dbReference type="ARBA" id="ARBA00022448"/>
    </source>
</evidence>
<evidence type="ECO:0008006" key="10">
    <source>
        <dbReference type="Google" id="ProtNLM"/>
    </source>
</evidence>
<dbReference type="PANTHER" id="PTHR45649">
    <property type="entry name" value="AMINO-ACID PERMEASE BAT1"/>
    <property type="match status" value="1"/>
</dbReference>
<feature type="transmembrane region" description="Helical" evidence="7">
    <location>
        <begin position="113"/>
        <end position="136"/>
    </location>
</feature>
<keyword evidence="2" id="KW-0813">Transport</keyword>